<dbReference type="Proteomes" id="UP000461670">
    <property type="component" value="Unassembled WGS sequence"/>
</dbReference>
<reference evidence="3" key="1">
    <citation type="journal article" date="2020" name="MBio">
        <title>Horizontal gene transfer to a defensive symbiont with a reduced genome amongst a multipartite beetle microbiome.</title>
        <authorList>
            <person name="Waterworth S.C."/>
            <person name="Florez L.V."/>
            <person name="Rees E.R."/>
            <person name="Hertweck C."/>
            <person name="Kaltenpoth M."/>
            <person name="Kwan J.C."/>
        </authorList>
    </citation>
    <scope>NUCLEOTIDE SEQUENCE [LARGE SCALE GENOMIC DNA]</scope>
</reference>
<accession>A0A7V8JQC1</accession>
<protein>
    <recommendedName>
        <fullName evidence="1">DUF3597 domain-containing protein</fullName>
    </recommendedName>
</protein>
<dbReference type="SUPFAM" id="SSF158634">
    <property type="entry name" value="RPA2825-like"/>
    <property type="match status" value="1"/>
</dbReference>
<evidence type="ECO:0000313" key="3">
    <source>
        <dbReference type="Proteomes" id="UP000461670"/>
    </source>
</evidence>
<evidence type="ECO:0000313" key="2">
    <source>
        <dbReference type="EMBL" id="KAF1021071.1"/>
    </source>
</evidence>
<proteinExistence type="predicted"/>
<gene>
    <name evidence="2" type="ORF">GAK30_02095</name>
</gene>
<dbReference type="InterPro" id="IPR022016">
    <property type="entry name" value="DUF3597"/>
</dbReference>
<dbReference type="Pfam" id="PF12200">
    <property type="entry name" value="DUF3597"/>
    <property type="match status" value="1"/>
</dbReference>
<name>A0A7V8JQC1_9BURK</name>
<evidence type="ECO:0000259" key="1">
    <source>
        <dbReference type="Pfam" id="PF12200"/>
    </source>
</evidence>
<sequence length="132" mass="13647">MSIFGTILSKIFPDAKAEPVPTAAAGAPADAPAGTATATTADAAPVSIPLGDVAAVLDAKPGAKQLNWRTSIVDLLKLLDLDSSLAARQQLAQELLYSGDPHDSAALNIWLHRQVITRLAAHGGTVPPELKH</sequence>
<comment type="caution">
    <text evidence="2">The sequence shown here is derived from an EMBL/GenBank/DDBJ whole genome shotgun (WGS) entry which is preliminary data.</text>
</comment>
<dbReference type="EMBL" id="WNDQ01000026">
    <property type="protein sequence ID" value="KAF1021071.1"/>
    <property type="molecule type" value="Genomic_DNA"/>
</dbReference>
<dbReference type="AlphaFoldDB" id="A0A7V8JQC1"/>
<organism evidence="2 3">
    <name type="scientific">Paracidovorax wautersii</name>
    <dbReference type="NCBI Taxonomy" id="1177982"/>
    <lineage>
        <taxon>Bacteria</taxon>
        <taxon>Pseudomonadati</taxon>
        <taxon>Pseudomonadota</taxon>
        <taxon>Betaproteobacteria</taxon>
        <taxon>Burkholderiales</taxon>
        <taxon>Comamonadaceae</taxon>
        <taxon>Paracidovorax</taxon>
    </lineage>
</organism>
<feature type="domain" description="DUF3597" evidence="1">
    <location>
        <begin position="3"/>
        <end position="127"/>
    </location>
</feature>